<evidence type="ECO:0000313" key="2">
    <source>
        <dbReference type="EMBL" id="MDX2335716.1"/>
    </source>
</evidence>
<dbReference type="Proteomes" id="UP000197050">
    <property type="component" value="Chromosome"/>
</dbReference>
<evidence type="ECO:0008006" key="5">
    <source>
        <dbReference type="Google" id="ProtNLM"/>
    </source>
</evidence>
<dbReference type="Proteomes" id="UP001272940">
    <property type="component" value="Unassembled WGS sequence"/>
</dbReference>
<organism evidence="1 3">
    <name type="scientific">Brevundimonas vesicularis</name>
    <name type="common">Pseudomonas vesicularis</name>
    <dbReference type="NCBI Taxonomy" id="41276"/>
    <lineage>
        <taxon>Bacteria</taxon>
        <taxon>Pseudomonadati</taxon>
        <taxon>Pseudomonadota</taxon>
        <taxon>Alphaproteobacteria</taxon>
        <taxon>Caulobacterales</taxon>
        <taxon>Caulobacteraceae</taxon>
        <taxon>Brevundimonas</taxon>
    </lineage>
</organism>
<evidence type="ECO:0000313" key="1">
    <source>
        <dbReference type="EMBL" id="ASE40820.1"/>
    </source>
</evidence>
<evidence type="ECO:0000313" key="4">
    <source>
        <dbReference type="Proteomes" id="UP001272940"/>
    </source>
</evidence>
<dbReference type="EMBL" id="CP022048">
    <property type="protein sequence ID" value="ASE40820.1"/>
    <property type="molecule type" value="Genomic_DNA"/>
</dbReference>
<dbReference type="EMBL" id="JAMYEC010000007">
    <property type="protein sequence ID" value="MDX2335716.1"/>
    <property type="molecule type" value="Genomic_DNA"/>
</dbReference>
<protein>
    <recommendedName>
        <fullName evidence="5">HTH merR-type domain-containing protein</fullName>
    </recommendedName>
</protein>
<dbReference type="AlphaFoldDB" id="A0A1Z3UCA5"/>
<proteinExistence type="predicted"/>
<accession>A0A1Z3UCA5</accession>
<dbReference type="GeneID" id="34013506"/>
<reference evidence="2 4" key="4">
    <citation type="journal article" date="2023" name="FEMS Microbes">
        <title>Whole genomes of deep-sea sponge-associated bacteria exhibit high novel natural product potential.</title>
        <authorList>
            <person name="Hesketh-Best P.J."/>
            <person name="January G.G."/>
            <person name="Koch M.J."/>
            <person name="Warburton P.J."/>
            <person name="Howell K.L."/>
            <person name="Upton M."/>
        </authorList>
    </citation>
    <scope>NUCLEOTIDE SEQUENCE [LARGE SCALE GENOMIC DNA]</scope>
    <source>
        <strain evidence="2 4">PC206-O</strain>
    </source>
</reference>
<evidence type="ECO:0000313" key="3">
    <source>
        <dbReference type="Proteomes" id="UP000197050"/>
    </source>
</evidence>
<reference evidence="3" key="1">
    <citation type="submission" date="2017-06" db="EMBL/GenBank/DDBJ databases">
        <title>FDA dAtabase for Regulatory Grade micrObial Sequences (FDA-ARGOS): Supporting development and validation of Infectious Disease Dx tests.</title>
        <authorList>
            <person name="Minogue T."/>
            <person name="Wolcott M."/>
            <person name="Wasieloski L."/>
            <person name="Aguilar W."/>
            <person name="Moore D."/>
            <person name="Tallon L."/>
            <person name="Sadzewicz L."/>
            <person name="Sengamalay N."/>
            <person name="Ott S."/>
            <person name="Godinez A."/>
            <person name="Nagaraj S."/>
            <person name="Nadendla S."/>
            <person name="Geyer C."/>
            <person name="Sichtig H."/>
        </authorList>
    </citation>
    <scope>NUCLEOTIDE SEQUENCE [LARGE SCALE GENOMIC DNA]</scope>
    <source>
        <strain evidence="3">FDAARGOS_289</strain>
    </source>
</reference>
<keyword evidence="4" id="KW-1185">Reference proteome</keyword>
<gene>
    <name evidence="1" type="ORF">CEP68_15735</name>
    <name evidence="2" type="ORF">NJD11_12320</name>
</gene>
<reference evidence="1" key="2">
    <citation type="submission" date="2017-12" db="EMBL/GenBank/DDBJ databases">
        <title>FDA dAtabase for Regulatory Grade micrObial Sequences (FDA-ARGOS): Supporting development and validation of Infectious Disease Dx tests.</title>
        <authorList>
            <person name="Campos J."/>
            <person name="Goldberg B."/>
            <person name="Tallon L."/>
            <person name="Sadzewicz L."/>
            <person name="Sengamalay N."/>
            <person name="Ott S."/>
            <person name="Godinez A."/>
            <person name="Nagaraj S."/>
            <person name="Vavikolanu K."/>
            <person name="Vyas G."/>
            <person name="Nadendla S."/>
            <person name="Aluvathingal J."/>
            <person name="Geyer C."/>
            <person name="Nandy P."/>
            <person name="Hobson J."/>
            <person name="Sichtig H."/>
        </authorList>
    </citation>
    <scope>NUCLEOTIDE SEQUENCE</scope>
    <source>
        <strain evidence="1">FDAARGOS_289</strain>
    </source>
</reference>
<sequence>MRRSQLVKLVGLSEEAFNLLKARKHVPMRGRPPGSGWQDFTVEDAIAFEAAVALARCGVKKNNARAWVDLYFDVAIERASENDRKSTDPVYLGVVTSFGIAETTLVADDQFPLVGSASDIASELQSIQEALGQDRWLDGLITINLNLCVQLVYLRAEQALIADDRLEELATLFGARSRMITIVE</sequence>
<dbReference type="KEGG" id="bvc:CEP68_15735"/>
<dbReference type="RefSeq" id="WP_088582839.1">
    <property type="nucleotide sequence ID" value="NZ_CP022048.2"/>
</dbReference>
<reference evidence="2" key="3">
    <citation type="submission" date="2022-06" db="EMBL/GenBank/DDBJ databases">
        <authorList>
            <person name="Hesketh-Best P.J."/>
            <person name="Koch M.J."/>
        </authorList>
    </citation>
    <scope>NUCLEOTIDE SEQUENCE</scope>
    <source>
        <strain evidence="2">PC206-O</strain>
    </source>
</reference>
<name>A0A1Z3UCA5_BREVE</name>